<protein>
    <submittedName>
        <fullName evidence="3">5'-nucleotidase</fullName>
    </submittedName>
</protein>
<dbReference type="InterPro" id="IPR006179">
    <property type="entry name" value="5_nucleotidase/apyrase"/>
</dbReference>
<dbReference type="Gene3D" id="3.60.21.10">
    <property type="match status" value="1"/>
</dbReference>
<keyword evidence="4" id="KW-1185">Reference proteome</keyword>
<dbReference type="AlphaFoldDB" id="A0A1H7C449"/>
<proteinExistence type="inferred from homology"/>
<dbReference type="GO" id="GO:0000166">
    <property type="term" value="F:nucleotide binding"/>
    <property type="evidence" value="ECO:0007669"/>
    <property type="project" value="UniProtKB-KW"/>
</dbReference>
<dbReference type="SUPFAM" id="SSF56300">
    <property type="entry name" value="Metallo-dependent phosphatases"/>
    <property type="match status" value="1"/>
</dbReference>
<name>A0A1H7C449_9FIRM</name>
<dbReference type="PANTHER" id="PTHR11575:SF24">
    <property type="entry name" value="5'-NUCLEOTIDASE"/>
    <property type="match status" value="1"/>
</dbReference>
<dbReference type="PRINTS" id="PR01607">
    <property type="entry name" value="APYRASEFAMLY"/>
</dbReference>
<dbReference type="PANTHER" id="PTHR11575">
    <property type="entry name" value="5'-NUCLEOTIDASE-RELATED"/>
    <property type="match status" value="1"/>
</dbReference>
<keyword evidence="1" id="KW-0547">Nucleotide-binding</keyword>
<dbReference type="RefSeq" id="WP_091833810.1">
    <property type="nucleotide sequence ID" value="NZ_FNZK01000018.1"/>
</dbReference>
<evidence type="ECO:0000259" key="2">
    <source>
        <dbReference type="Pfam" id="PF00149"/>
    </source>
</evidence>
<dbReference type="Proteomes" id="UP000199662">
    <property type="component" value="Unassembled WGS sequence"/>
</dbReference>
<dbReference type="InterPro" id="IPR029052">
    <property type="entry name" value="Metallo-depent_PP-like"/>
</dbReference>
<evidence type="ECO:0000313" key="3">
    <source>
        <dbReference type="EMBL" id="SEJ81400.1"/>
    </source>
</evidence>
<dbReference type="GO" id="GO:0030288">
    <property type="term" value="C:outer membrane-bounded periplasmic space"/>
    <property type="evidence" value="ECO:0007669"/>
    <property type="project" value="TreeGrafter"/>
</dbReference>
<dbReference type="InterPro" id="IPR004843">
    <property type="entry name" value="Calcineurin-like_PHP"/>
</dbReference>
<dbReference type="GO" id="GO:0009166">
    <property type="term" value="P:nucleotide catabolic process"/>
    <property type="evidence" value="ECO:0007669"/>
    <property type="project" value="InterPro"/>
</dbReference>
<accession>A0A1H7C449</accession>
<dbReference type="STRING" id="84035.SAMN05660742_11810"/>
<sequence length="318" mass="35553">MRYFNIKQIVLLVGTIILMSLSSQVSFAKEQPQFYHLTIIHTNDFHDYDPYALARKATLIKQIRAETDNVLLVDAGDLYTRGPYHKIFYGEMEMAAYNAMHYDAWELGNNEFKGDPDPVIADQKLYNLVKQAQFPTLCSNIKTADDQYLPGVKPYTIKPMQGLNIGILGVSSIKVKNYPQAVNKVVENPVEAAQKLLPEVQAQSDIQIILSHAGLSADVQMDMKLADRGVALIVGADDHYVISQPIYRTGGIPIVQAGGEDNIYLGRVDLTFEKKEGKWVLIGHKGRLYPITKDISLEPNIKAIIDRYLSSIKKQAAA</sequence>
<gene>
    <name evidence="3" type="ORF">SAMN05660742_11810</name>
</gene>
<reference evidence="4" key="1">
    <citation type="submission" date="2016-10" db="EMBL/GenBank/DDBJ databases">
        <authorList>
            <person name="Varghese N."/>
            <person name="Submissions S."/>
        </authorList>
    </citation>
    <scope>NUCLEOTIDE SEQUENCE [LARGE SCALE GENOMIC DNA]</scope>
    <source>
        <strain evidence="4">DSM 2179</strain>
    </source>
</reference>
<keyword evidence="1" id="KW-0378">Hydrolase</keyword>
<feature type="domain" description="Calcineurin-like phosphoesterase" evidence="2">
    <location>
        <begin position="38"/>
        <end position="239"/>
    </location>
</feature>
<dbReference type="GO" id="GO:0016787">
    <property type="term" value="F:hydrolase activity"/>
    <property type="evidence" value="ECO:0007669"/>
    <property type="project" value="UniProtKB-KW"/>
</dbReference>
<dbReference type="EMBL" id="FNZK01000018">
    <property type="protein sequence ID" value="SEJ81400.1"/>
    <property type="molecule type" value="Genomic_DNA"/>
</dbReference>
<organism evidence="3 4">
    <name type="scientific">Propionispira arboris</name>
    <dbReference type="NCBI Taxonomy" id="84035"/>
    <lineage>
        <taxon>Bacteria</taxon>
        <taxon>Bacillati</taxon>
        <taxon>Bacillota</taxon>
        <taxon>Negativicutes</taxon>
        <taxon>Selenomonadales</taxon>
        <taxon>Selenomonadaceae</taxon>
        <taxon>Propionispira</taxon>
    </lineage>
</organism>
<comment type="similarity">
    <text evidence="1">Belongs to the 5'-nucleotidase family.</text>
</comment>
<dbReference type="Pfam" id="PF00149">
    <property type="entry name" value="Metallophos"/>
    <property type="match status" value="1"/>
</dbReference>
<evidence type="ECO:0000313" key="4">
    <source>
        <dbReference type="Proteomes" id="UP000199662"/>
    </source>
</evidence>
<evidence type="ECO:0000256" key="1">
    <source>
        <dbReference type="RuleBase" id="RU362119"/>
    </source>
</evidence>